<dbReference type="EMBL" id="CP064954">
    <property type="protein sequence ID" value="QPK79089.1"/>
    <property type="molecule type" value="Genomic_DNA"/>
</dbReference>
<evidence type="ECO:0000313" key="1">
    <source>
        <dbReference type="EMBL" id="QPK79089.1"/>
    </source>
</evidence>
<dbReference type="Proteomes" id="UP000594681">
    <property type="component" value="Chromosome"/>
</dbReference>
<evidence type="ECO:0000313" key="2">
    <source>
        <dbReference type="Proteomes" id="UP000594681"/>
    </source>
</evidence>
<proteinExistence type="predicted"/>
<protein>
    <submittedName>
        <fullName evidence="1">Uncharacterized protein</fullName>
    </submittedName>
</protein>
<gene>
    <name evidence="1" type="ORF">G7Y31_11465</name>
</gene>
<sequence length="198" mass="21343">MENAHTIHFCLEDDSIDIGRFVVVAADATVGEIVLTAHAALGLDPSRPGTLLVAPEFSPDPAGDTPIQVLDVMDEPGLEFFFARGGIATYQPSVGQWGIIIRPLDVAYPMCAMPHLVDATGPDLLPAAESVEGMAALLGMVRMLLTGLDLEPEAREQLNSVFPNYPLEQIRTRLTECYPPAIAQRLQELSEASLSFNS</sequence>
<keyword evidence="2" id="KW-1185">Reference proteome</keyword>
<organism evidence="1 2">
    <name type="scientific">Corynebacterium lizhenjunii</name>
    <dbReference type="NCBI Taxonomy" id="2709394"/>
    <lineage>
        <taxon>Bacteria</taxon>
        <taxon>Bacillati</taxon>
        <taxon>Actinomycetota</taxon>
        <taxon>Actinomycetes</taxon>
        <taxon>Mycobacteriales</taxon>
        <taxon>Corynebacteriaceae</taxon>
        <taxon>Corynebacterium</taxon>
    </lineage>
</organism>
<dbReference type="AlphaFoldDB" id="A0A7T0KFG2"/>
<accession>A0A7T0KFG2</accession>
<name>A0A7T0KFG2_9CORY</name>
<dbReference type="KEGG" id="cliz:G7Y31_11465"/>
<reference evidence="1 2" key="1">
    <citation type="submission" date="2020-11" db="EMBL/GenBank/DDBJ databases">
        <title>Corynebacterium sp. ZJ-599.</title>
        <authorList>
            <person name="Zhou J."/>
        </authorList>
    </citation>
    <scope>NUCLEOTIDE SEQUENCE [LARGE SCALE GENOMIC DNA]</scope>
    <source>
        <strain evidence="1 2">ZJ-599</strain>
    </source>
</reference>
<dbReference type="RefSeq" id="WP_165009921.1">
    <property type="nucleotide sequence ID" value="NZ_CP064954.1"/>
</dbReference>